<dbReference type="PROSITE" id="PS01132">
    <property type="entry name" value="ACTINS_ACT_LIKE"/>
    <property type="match status" value="1"/>
</dbReference>
<dbReference type="Proteomes" id="UP000694864">
    <property type="component" value="Chromosome 6"/>
</dbReference>
<keyword evidence="4" id="KW-0547">Nucleotide-binding</keyword>
<dbReference type="SUPFAM" id="SSF53067">
    <property type="entry name" value="Actin-like ATPase domain"/>
    <property type="match status" value="2"/>
</dbReference>
<comment type="subcellular location">
    <subcellularLocation>
        <location evidence="1">Cytoplasm</location>
        <location evidence="1">Cytoskeleton</location>
    </subcellularLocation>
</comment>
<evidence type="ECO:0000256" key="3">
    <source>
        <dbReference type="ARBA" id="ARBA00011501"/>
    </source>
</evidence>
<keyword evidence="8" id="KW-1185">Reference proteome</keyword>
<dbReference type="InterPro" id="IPR020902">
    <property type="entry name" value="Actin/actin-like_CS"/>
</dbReference>
<dbReference type="PRINTS" id="PR00190">
    <property type="entry name" value="ACTIN"/>
</dbReference>
<accession>A0ABM1Q6D8</accession>
<evidence type="ECO:0000256" key="4">
    <source>
        <dbReference type="ARBA" id="ARBA00022741"/>
    </source>
</evidence>
<dbReference type="GeneID" id="104793125"/>
<evidence type="ECO:0000313" key="8">
    <source>
        <dbReference type="Proteomes" id="UP000694864"/>
    </source>
</evidence>
<dbReference type="RefSeq" id="XP_019082326.1">
    <property type="nucleotide sequence ID" value="XM_019226781.1"/>
</dbReference>
<organism evidence="8 9">
    <name type="scientific">Camelina sativa</name>
    <name type="common">False flax</name>
    <name type="synonym">Myagrum sativum</name>
    <dbReference type="NCBI Taxonomy" id="90675"/>
    <lineage>
        <taxon>Eukaryota</taxon>
        <taxon>Viridiplantae</taxon>
        <taxon>Streptophyta</taxon>
        <taxon>Embryophyta</taxon>
        <taxon>Tracheophyta</taxon>
        <taxon>Spermatophyta</taxon>
        <taxon>Magnoliopsida</taxon>
        <taxon>eudicotyledons</taxon>
        <taxon>Gunneridae</taxon>
        <taxon>Pentapetalae</taxon>
        <taxon>rosids</taxon>
        <taxon>malvids</taxon>
        <taxon>Brassicales</taxon>
        <taxon>Brassicaceae</taxon>
        <taxon>Camelineae</taxon>
        <taxon>Camelina</taxon>
    </lineage>
</organism>
<dbReference type="InterPro" id="IPR004001">
    <property type="entry name" value="Actin_CS"/>
</dbReference>
<evidence type="ECO:0000256" key="7">
    <source>
        <dbReference type="RuleBase" id="RU000487"/>
    </source>
</evidence>
<proteinExistence type="inferred from homology"/>
<sequence>MKPIVFDKSNGMFQAGYAGEEAPRVVFPCVVGRPKGGLKQNESYVENDAQAKRGLLTLKSQMEHGGIVNNWDVMEKIWHHTFYNELRVDPQEHPVLLTEAPFNPKANREKMTQIMFESFDVPAMYVSIQPVLCLYSSGRTTGFVLDLGDSVSHTVPIYDGYALTHGILRLDLGGRDLTNYLIQIMTERGYTYATSAEREIFRDIKEKLGYITLDYEKEMEKATKSSAIEKTYELPDGQVITIGAERFRCPEVLFQPSLIMGKESPGIHEATRNSIMKCAVVTRKDLYGKILLTGGTTMFHGIKERMTKEITALVPKSMKIKVDVPESESSVWIGGSTLAALSSFHQMWVTKDEYEESGATIVHKRCI</sequence>
<reference evidence="9" key="2">
    <citation type="submission" date="2025-08" db="UniProtKB">
        <authorList>
            <consortium name="RefSeq"/>
        </authorList>
    </citation>
    <scope>IDENTIFICATION</scope>
    <source>
        <tissue evidence="9">Leaf</tissue>
    </source>
</reference>
<evidence type="ECO:0000256" key="5">
    <source>
        <dbReference type="ARBA" id="ARBA00022840"/>
    </source>
</evidence>
<keyword evidence="6" id="KW-0206">Cytoskeleton</keyword>
<keyword evidence="6" id="KW-0963">Cytoplasm</keyword>
<dbReference type="PROSITE" id="PS00432">
    <property type="entry name" value="ACTINS_2"/>
    <property type="match status" value="1"/>
</dbReference>
<comment type="subunit">
    <text evidence="3">Polymerization of globular actin (G-actin) leads to a structural filament (F-actin) in the form of a two-stranded helix. The binding of profilin to monomeric G-actin cause the sequestration of actin into profilactin complexes, and prevents the polymerization.</text>
</comment>
<dbReference type="InterPro" id="IPR004000">
    <property type="entry name" value="Actin"/>
</dbReference>
<dbReference type="SMART" id="SM00268">
    <property type="entry name" value="ACTIN"/>
    <property type="match status" value="1"/>
</dbReference>
<name>A0ABM1Q6D8_CAMSA</name>
<evidence type="ECO:0000256" key="6">
    <source>
        <dbReference type="ARBA" id="ARBA00023212"/>
    </source>
</evidence>
<evidence type="ECO:0000256" key="1">
    <source>
        <dbReference type="ARBA" id="ARBA00004245"/>
    </source>
</evidence>
<protein>
    <submittedName>
        <fullName evidence="9">Actin-9</fullName>
    </submittedName>
</protein>
<dbReference type="Gene3D" id="3.30.420.40">
    <property type="match status" value="2"/>
</dbReference>
<dbReference type="Pfam" id="PF00022">
    <property type="entry name" value="Actin"/>
    <property type="match status" value="1"/>
</dbReference>
<dbReference type="Gene3D" id="3.90.640.10">
    <property type="entry name" value="Actin, Chain A, domain 4"/>
    <property type="match status" value="1"/>
</dbReference>
<gene>
    <name evidence="9" type="primary">LOC104793125</name>
</gene>
<dbReference type="InterPro" id="IPR043129">
    <property type="entry name" value="ATPase_NBD"/>
</dbReference>
<evidence type="ECO:0000256" key="2">
    <source>
        <dbReference type="ARBA" id="ARBA00006752"/>
    </source>
</evidence>
<dbReference type="PANTHER" id="PTHR11937">
    <property type="entry name" value="ACTIN"/>
    <property type="match status" value="1"/>
</dbReference>
<evidence type="ECO:0000313" key="9">
    <source>
        <dbReference type="RefSeq" id="XP_019082326.1"/>
    </source>
</evidence>
<reference evidence="8" key="1">
    <citation type="journal article" date="2014" name="Nat. Commun.">
        <title>The emerging biofuel crop Camelina sativa retains a highly undifferentiated hexaploid genome structure.</title>
        <authorList>
            <person name="Kagale S."/>
            <person name="Koh C."/>
            <person name="Nixon J."/>
            <person name="Bollina V."/>
            <person name="Clarke W.E."/>
            <person name="Tuteja R."/>
            <person name="Spillane C."/>
            <person name="Robinson S.J."/>
            <person name="Links M.G."/>
            <person name="Clarke C."/>
            <person name="Higgins E.E."/>
            <person name="Huebert T."/>
            <person name="Sharpe A.G."/>
            <person name="Parkin I.A."/>
        </authorList>
    </citation>
    <scope>NUCLEOTIDE SEQUENCE [LARGE SCALE GENOMIC DNA]</scope>
    <source>
        <strain evidence="8">cv. DH55</strain>
    </source>
</reference>
<comment type="similarity">
    <text evidence="2 7">Belongs to the actin family.</text>
</comment>
<keyword evidence="5" id="KW-0067">ATP-binding</keyword>